<dbReference type="Pfam" id="PF03641">
    <property type="entry name" value="Lysine_decarbox"/>
    <property type="match status" value="1"/>
</dbReference>
<dbReference type="Proteomes" id="UP000515312">
    <property type="component" value="Chromosome"/>
</dbReference>
<name>A0A7G8BEQ0_9BACT</name>
<comment type="similarity">
    <text evidence="2 3">Belongs to the LOG family.</text>
</comment>
<protein>
    <recommendedName>
        <fullName evidence="3">Cytokinin riboside 5'-monophosphate phosphoribohydrolase</fullName>
        <ecNumber evidence="3">3.2.2.n1</ecNumber>
    </recommendedName>
</protein>
<evidence type="ECO:0000256" key="1">
    <source>
        <dbReference type="ARBA" id="ARBA00000274"/>
    </source>
</evidence>
<dbReference type="Gene3D" id="3.40.50.450">
    <property type="match status" value="1"/>
</dbReference>
<reference evidence="4 5" key="1">
    <citation type="submission" date="2020-08" db="EMBL/GenBank/DDBJ databases">
        <title>Edaphobacter telluris sp. nov. and Acidobacterium dinghuensis sp. nov., two acidobacteria isolated from forest soil.</title>
        <authorList>
            <person name="Fu J."/>
            <person name="Qiu L."/>
        </authorList>
    </citation>
    <scope>NUCLEOTIDE SEQUENCE [LARGE SCALE GENOMIC DNA]</scope>
    <source>
        <strain evidence="4">4Y35</strain>
    </source>
</reference>
<proteinExistence type="inferred from homology"/>
<dbReference type="PANTHER" id="PTHR31223">
    <property type="entry name" value="LOG FAMILY PROTEIN YJL055W"/>
    <property type="match status" value="1"/>
</dbReference>
<dbReference type="RefSeq" id="WP_186741321.1">
    <property type="nucleotide sequence ID" value="NZ_CP060394.1"/>
</dbReference>
<comment type="catalytic activity">
    <reaction evidence="1">
        <text>AMP + H2O = D-ribose 5-phosphate + adenine</text>
        <dbReference type="Rhea" id="RHEA:20129"/>
        <dbReference type="ChEBI" id="CHEBI:15377"/>
        <dbReference type="ChEBI" id="CHEBI:16708"/>
        <dbReference type="ChEBI" id="CHEBI:78346"/>
        <dbReference type="ChEBI" id="CHEBI:456215"/>
        <dbReference type="EC" id="3.2.2.4"/>
    </reaction>
</comment>
<dbReference type="GO" id="GO:0005829">
    <property type="term" value="C:cytosol"/>
    <property type="evidence" value="ECO:0007669"/>
    <property type="project" value="TreeGrafter"/>
</dbReference>
<dbReference type="EC" id="3.2.2.n1" evidence="3"/>
<dbReference type="AlphaFoldDB" id="A0A7G8BEQ0"/>
<dbReference type="InterPro" id="IPR031100">
    <property type="entry name" value="LOG_fam"/>
</dbReference>
<keyword evidence="3" id="KW-0203">Cytokinin biosynthesis</keyword>
<dbReference type="InterPro" id="IPR005269">
    <property type="entry name" value="LOG"/>
</dbReference>
<sequence>MPTSTNPRICVFCGSADGADPIYAQTAKELGQRMAAAGIGLIYGGATVGLMGILADAVIAGGAEVVGVMPDVLMDREIAHRNVTHFHVVKTMHERKALMYDHADAFIALPGGYGTLDEFIEIVTWAQLKLHQKPCILINANGYYDGFLTFLDHAMSQGFLKPENRKLIQVAKNAASALGIAHNHWKTQRTTPLHDEKLDELIGR</sequence>
<evidence type="ECO:0000313" key="4">
    <source>
        <dbReference type="EMBL" id="QNI31020.1"/>
    </source>
</evidence>
<dbReference type="GO" id="GO:0009691">
    <property type="term" value="P:cytokinin biosynthetic process"/>
    <property type="evidence" value="ECO:0007669"/>
    <property type="project" value="UniProtKB-UniRule"/>
</dbReference>
<organism evidence="4 5">
    <name type="scientific">Alloacidobacterium dinghuense</name>
    <dbReference type="NCBI Taxonomy" id="2763107"/>
    <lineage>
        <taxon>Bacteria</taxon>
        <taxon>Pseudomonadati</taxon>
        <taxon>Acidobacteriota</taxon>
        <taxon>Terriglobia</taxon>
        <taxon>Terriglobales</taxon>
        <taxon>Acidobacteriaceae</taxon>
        <taxon>Alloacidobacterium</taxon>
    </lineage>
</organism>
<dbReference type="EMBL" id="CP060394">
    <property type="protein sequence ID" value="QNI31020.1"/>
    <property type="molecule type" value="Genomic_DNA"/>
</dbReference>
<keyword evidence="5" id="KW-1185">Reference proteome</keyword>
<gene>
    <name evidence="4" type="ORF">H7849_18175</name>
</gene>
<evidence type="ECO:0000256" key="3">
    <source>
        <dbReference type="RuleBase" id="RU363015"/>
    </source>
</evidence>
<dbReference type="PANTHER" id="PTHR31223:SF70">
    <property type="entry name" value="LOG FAMILY PROTEIN YJL055W"/>
    <property type="match status" value="1"/>
</dbReference>
<dbReference type="KEGG" id="adin:H7849_18175"/>
<dbReference type="SUPFAM" id="SSF102405">
    <property type="entry name" value="MCP/YpsA-like"/>
    <property type="match status" value="1"/>
</dbReference>
<evidence type="ECO:0000313" key="5">
    <source>
        <dbReference type="Proteomes" id="UP000515312"/>
    </source>
</evidence>
<dbReference type="NCBIfam" id="TIGR00730">
    <property type="entry name" value="Rossman fold protein, TIGR00730 family"/>
    <property type="match status" value="1"/>
</dbReference>
<accession>A0A7G8BEQ0</accession>
<evidence type="ECO:0000256" key="2">
    <source>
        <dbReference type="ARBA" id="ARBA00006763"/>
    </source>
</evidence>
<dbReference type="GO" id="GO:0008714">
    <property type="term" value="F:AMP nucleosidase activity"/>
    <property type="evidence" value="ECO:0007669"/>
    <property type="project" value="UniProtKB-EC"/>
</dbReference>
<keyword evidence="3" id="KW-0378">Hydrolase</keyword>